<dbReference type="PROSITE" id="PS50172">
    <property type="entry name" value="BRCT"/>
    <property type="match status" value="1"/>
</dbReference>
<reference evidence="3 4" key="1">
    <citation type="submission" date="2018-06" db="EMBL/GenBank/DDBJ databases">
        <title>Comparative genomics reveals the genomic features of Rhizophagus irregularis, R. cerebriforme, R. diaphanum and Gigaspora rosea, and their symbiotic lifestyle signature.</title>
        <authorList>
            <person name="Morin E."/>
            <person name="San Clemente H."/>
            <person name="Chen E.C.H."/>
            <person name="De La Providencia I."/>
            <person name="Hainaut M."/>
            <person name="Kuo A."/>
            <person name="Kohler A."/>
            <person name="Murat C."/>
            <person name="Tang N."/>
            <person name="Roy S."/>
            <person name="Loubradou J."/>
            <person name="Henrissat B."/>
            <person name="Grigoriev I.V."/>
            <person name="Corradi N."/>
            <person name="Roux C."/>
            <person name="Martin F.M."/>
        </authorList>
    </citation>
    <scope>NUCLEOTIDE SEQUENCE [LARGE SCALE GENOMIC DNA]</scope>
    <source>
        <strain evidence="3 4">DAOM 227022</strain>
    </source>
</reference>
<dbReference type="GO" id="GO:0070987">
    <property type="term" value="P:error-free translesion synthesis"/>
    <property type="evidence" value="ECO:0007669"/>
    <property type="project" value="TreeGrafter"/>
</dbReference>
<dbReference type="SUPFAM" id="SSF52113">
    <property type="entry name" value="BRCT domain"/>
    <property type="match status" value="1"/>
</dbReference>
<accession>A0A397TV42</accession>
<dbReference type="GO" id="GO:0005634">
    <property type="term" value="C:nucleus"/>
    <property type="evidence" value="ECO:0007669"/>
    <property type="project" value="TreeGrafter"/>
</dbReference>
<feature type="region of interest" description="Disordered" evidence="1">
    <location>
        <begin position="495"/>
        <end position="536"/>
    </location>
</feature>
<protein>
    <recommendedName>
        <fullName evidence="2">BRCT domain-containing protein</fullName>
    </recommendedName>
</protein>
<dbReference type="InterPro" id="IPR036420">
    <property type="entry name" value="BRCT_dom_sf"/>
</dbReference>
<dbReference type="Gene3D" id="3.40.50.10190">
    <property type="entry name" value="BRCT domain"/>
    <property type="match status" value="1"/>
</dbReference>
<evidence type="ECO:0000313" key="4">
    <source>
        <dbReference type="Proteomes" id="UP000265703"/>
    </source>
</evidence>
<evidence type="ECO:0000313" key="3">
    <source>
        <dbReference type="EMBL" id="RIA99031.1"/>
    </source>
</evidence>
<dbReference type="AlphaFoldDB" id="A0A397TV42"/>
<dbReference type="Pfam" id="PF16589">
    <property type="entry name" value="BRCT_2"/>
    <property type="match status" value="1"/>
</dbReference>
<dbReference type="PANTHER" id="PTHR45990:SF1">
    <property type="entry name" value="DNA REPAIR PROTEIN REV1"/>
    <property type="match status" value="1"/>
</dbReference>
<evidence type="ECO:0000256" key="1">
    <source>
        <dbReference type="SAM" id="MobiDB-lite"/>
    </source>
</evidence>
<evidence type="ECO:0000259" key="2">
    <source>
        <dbReference type="PROSITE" id="PS50172"/>
    </source>
</evidence>
<dbReference type="OrthoDB" id="427711at2759"/>
<comment type="caution">
    <text evidence="3">The sequence shown here is derived from an EMBL/GenBank/DDBJ whole genome shotgun (WGS) entry which is preliminary data.</text>
</comment>
<dbReference type="STRING" id="658196.A0A397TV42"/>
<feature type="compositionally biased region" description="Basic and acidic residues" evidence="1">
    <location>
        <begin position="502"/>
        <end position="512"/>
    </location>
</feature>
<feature type="domain" description="BRCT" evidence="2">
    <location>
        <begin position="388"/>
        <end position="478"/>
    </location>
</feature>
<proteinExistence type="predicted"/>
<dbReference type="Proteomes" id="UP000265703">
    <property type="component" value="Unassembled WGS sequence"/>
</dbReference>
<dbReference type="InterPro" id="IPR001357">
    <property type="entry name" value="BRCT_dom"/>
</dbReference>
<keyword evidence="4" id="KW-1185">Reference proteome</keyword>
<dbReference type="GO" id="GO:0003887">
    <property type="term" value="F:DNA-directed DNA polymerase activity"/>
    <property type="evidence" value="ECO:0007669"/>
    <property type="project" value="TreeGrafter"/>
</dbReference>
<dbReference type="PANTHER" id="PTHR45990">
    <property type="entry name" value="DNA REPAIR PROTEIN REV1"/>
    <property type="match status" value="1"/>
</dbReference>
<dbReference type="EMBL" id="QKYT01000008">
    <property type="protein sequence ID" value="RIA99031.1"/>
    <property type="molecule type" value="Genomic_DNA"/>
</dbReference>
<sequence length="536" mass="61895">MYSPTEYSLDSYEPNDRHVINEERECKGMLSRNGTTVTPYLLKEWRENMMFWKNHDTCRRMFNWVREVLGSLDEYYLKKLFNKLLHDGELINDHVRMYLHIRGYNVERRDIIDTPYWMHVALLQVMHLIYLDDDIMLSELIEELAQPHSHHKNTKNITIMLNMFFGYISERPFLMTEFPMNNWRNYIDHGDTEILIDNFDEGPSTMDVMIDEGYIESKDCPNVNQIDDFTLTVDDSGYSGDDSDVQPCSTRFISSAPSPSDIEVNDVCVDKSINCPNNEGATYTTDEENESACLIDIINTAKNLNEGLNNQLIDTPSLMDAHPSWDTLVFQSSPRGSGRRTKLRVTSREKAQFNTHVFNAFLGMEQEKGSLASFTSKSNDRKLAAVRTKNGIFFGLTIFFNDRALHIGENLKVLVTCNGGKVCDKLRKTATHIITCKPIPWYKVDGLRRNTNCRVVKPEWILECLRVGRRVNENAFNMAGLQQTQPTILSFINESGSDDDLSNTKKREREVNDISDLEESENKRRRVNSYVDPDDC</sequence>
<dbReference type="GO" id="GO:0042276">
    <property type="term" value="P:error-prone translesion synthesis"/>
    <property type="evidence" value="ECO:0007669"/>
    <property type="project" value="TreeGrafter"/>
</dbReference>
<organism evidence="3 4">
    <name type="scientific">Glomus cerebriforme</name>
    <dbReference type="NCBI Taxonomy" id="658196"/>
    <lineage>
        <taxon>Eukaryota</taxon>
        <taxon>Fungi</taxon>
        <taxon>Fungi incertae sedis</taxon>
        <taxon>Mucoromycota</taxon>
        <taxon>Glomeromycotina</taxon>
        <taxon>Glomeromycetes</taxon>
        <taxon>Glomerales</taxon>
        <taxon>Glomeraceae</taxon>
        <taxon>Glomus</taxon>
    </lineage>
</organism>
<name>A0A397TV42_9GLOM</name>
<dbReference type="GO" id="GO:0017125">
    <property type="term" value="F:deoxycytidyl transferase activity"/>
    <property type="evidence" value="ECO:0007669"/>
    <property type="project" value="TreeGrafter"/>
</dbReference>
<gene>
    <name evidence="3" type="ORF">C1645_870281</name>
</gene>
<dbReference type="SMART" id="SM00292">
    <property type="entry name" value="BRCT"/>
    <property type="match status" value="1"/>
</dbReference>